<sequence length="562" mass="65834">MFELPEIDEEIYKRLSHHDLTQCARVCKKWHRSVVPHLWRNFNIVTNYREDYVHDMVLEDYLYEQQQLQLRSEDMKPQPSHFMPRLAKYVVIPDPEATAVELLRHVYKRCPNLQVHFLDVTVLCQFEDISKTIAEFLLPTVRILSLHISEPWCLKYLLNHCTDTLVELYLNVTIWPDADMNDKKDQQLQEELKTLKSLKKLVLEKAHDNSASKSFWQWLFKRCSHVERLEVVYIREIHQILADNMLTYMPNLSEIRFGRDRYQTYIISDKDIAVLLSGSRQGWKVVEFKQTMPFGDVVKGVLMKHFPTLEKLILDGVYGICGHDLTSILSSSPNLHSLIAFVIDYSSLCKFSPINPNKFIDYGPTPGLLKRWPYEITLRVLKIRIFDIPRPDLKGDRVIKEIYPGEGRQIQIQVYERLAGLINLETLWLGHIPNRIPGLPMFVDTEYQCDCLEMSLESGMHKLAGLKSLKELNVTGMKTRIGLEEVQWMIENWPRIGILLFVDGNDAPDNLDAVAWLHEHHPEIKLEGKKTAWIETAWMETAWIERNDSLVKALPYWLKEKM</sequence>
<dbReference type="Gene3D" id="1.20.1280.50">
    <property type="match status" value="1"/>
</dbReference>
<evidence type="ECO:0000313" key="3">
    <source>
        <dbReference type="Proteomes" id="UP000749646"/>
    </source>
</evidence>
<dbReference type="InterPro" id="IPR001810">
    <property type="entry name" value="F-box_dom"/>
</dbReference>
<accession>A0A9P6ME26</accession>
<dbReference type="AlphaFoldDB" id="A0A9P6ME26"/>
<dbReference type="SUPFAM" id="SSF81383">
    <property type="entry name" value="F-box domain"/>
    <property type="match status" value="1"/>
</dbReference>
<dbReference type="OrthoDB" id="2449938at2759"/>
<keyword evidence="3" id="KW-1185">Reference proteome</keyword>
<protein>
    <recommendedName>
        <fullName evidence="1">F-box domain-containing protein</fullName>
    </recommendedName>
</protein>
<dbReference type="EMBL" id="JAAAHW010001651">
    <property type="protein sequence ID" value="KAF9994136.1"/>
    <property type="molecule type" value="Genomic_DNA"/>
</dbReference>
<organism evidence="2 3">
    <name type="scientific">Modicella reniformis</name>
    <dbReference type="NCBI Taxonomy" id="1440133"/>
    <lineage>
        <taxon>Eukaryota</taxon>
        <taxon>Fungi</taxon>
        <taxon>Fungi incertae sedis</taxon>
        <taxon>Mucoromycota</taxon>
        <taxon>Mortierellomycotina</taxon>
        <taxon>Mortierellomycetes</taxon>
        <taxon>Mortierellales</taxon>
        <taxon>Mortierellaceae</taxon>
        <taxon>Modicella</taxon>
    </lineage>
</organism>
<dbReference type="InterPro" id="IPR032675">
    <property type="entry name" value="LRR_dom_sf"/>
</dbReference>
<evidence type="ECO:0000313" key="2">
    <source>
        <dbReference type="EMBL" id="KAF9994136.1"/>
    </source>
</evidence>
<comment type="caution">
    <text evidence="2">The sequence shown here is derived from an EMBL/GenBank/DDBJ whole genome shotgun (WGS) entry which is preliminary data.</text>
</comment>
<proteinExistence type="predicted"/>
<name>A0A9P6ME26_9FUNG</name>
<dbReference type="InterPro" id="IPR036047">
    <property type="entry name" value="F-box-like_dom_sf"/>
</dbReference>
<dbReference type="SUPFAM" id="SSF52047">
    <property type="entry name" value="RNI-like"/>
    <property type="match status" value="1"/>
</dbReference>
<evidence type="ECO:0000259" key="1">
    <source>
        <dbReference type="Pfam" id="PF12937"/>
    </source>
</evidence>
<dbReference type="Gene3D" id="3.80.10.10">
    <property type="entry name" value="Ribonuclease Inhibitor"/>
    <property type="match status" value="1"/>
</dbReference>
<feature type="domain" description="F-box" evidence="1">
    <location>
        <begin position="10"/>
        <end position="43"/>
    </location>
</feature>
<dbReference type="Proteomes" id="UP000749646">
    <property type="component" value="Unassembled WGS sequence"/>
</dbReference>
<dbReference type="Pfam" id="PF12937">
    <property type="entry name" value="F-box-like"/>
    <property type="match status" value="1"/>
</dbReference>
<gene>
    <name evidence="2" type="ORF">BGZ65_010266</name>
</gene>
<reference evidence="2" key="1">
    <citation type="journal article" date="2020" name="Fungal Divers.">
        <title>Resolving the Mortierellaceae phylogeny through synthesis of multi-gene phylogenetics and phylogenomics.</title>
        <authorList>
            <person name="Vandepol N."/>
            <person name="Liber J."/>
            <person name="Desiro A."/>
            <person name="Na H."/>
            <person name="Kennedy M."/>
            <person name="Barry K."/>
            <person name="Grigoriev I.V."/>
            <person name="Miller A.N."/>
            <person name="O'Donnell K."/>
            <person name="Stajich J.E."/>
            <person name="Bonito G."/>
        </authorList>
    </citation>
    <scope>NUCLEOTIDE SEQUENCE</scope>
    <source>
        <strain evidence="2">MES-2147</strain>
    </source>
</reference>